<organism evidence="2">
    <name type="scientific">Pseudoalteromonas prydzensis</name>
    <dbReference type="NCBI Taxonomy" id="182141"/>
    <lineage>
        <taxon>Bacteria</taxon>
        <taxon>Pseudomonadati</taxon>
        <taxon>Pseudomonadota</taxon>
        <taxon>Gammaproteobacteria</taxon>
        <taxon>Alteromonadales</taxon>
        <taxon>Pseudoalteromonadaceae</taxon>
        <taxon>Pseudoalteromonas</taxon>
    </lineage>
</organism>
<protein>
    <recommendedName>
        <fullName evidence="3">Phage abortive infection protein</fullName>
    </recommendedName>
</protein>
<proteinExistence type="predicted"/>
<keyword evidence="1" id="KW-0812">Transmembrane</keyword>
<evidence type="ECO:0000313" key="2">
    <source>
        <dbReference type="EMBL" id="HEA19069.1"/>
    </source>
</evidence>
<dbReference type="Proteomes" id="UP000886188">
    <property type="component" value="Unassembled WGS sequence"/>
</dbReference>
<name>A0A7V1D365_9GAMM</name>
<feature type="transmembrane region" description="Helical" evidence="1">
    <location>
        <begin position="12"/>
        <end position="30"/>
    </location>
</feature>
<evidence type="ECO:0008006" key="3">
    <source>
        <dbReference type="Google" id="ProtNLM"/>
    </source>
</evidence>
<accession>A0A7V1D365</accession>
<gene>
    <name evidence="2" type="ORF">ENH88_21990</name>
</gene>
<keyword evidence="1" id="KW-0472">Membrane</keyword>
<sequence>MDNLKSPYWEFYFLAGAMIFGISGGFVIFIDPNGLAEKFTNIASFLGGLFTVVGVIIAFIAYRKSRIEHKENLLFEAQTEIEVNLLLGLDQEIIIFINKINKIIAQINDNKSVGKLQLERNISELDVFRLKFERMTLYLNRLGALNQKYENGYDSFMHTLCDIKLANTYLIKIIQSTDDNKQIYKDQLEKLLDSCVFCKKYLVKLGANNQLSIKDNFTIYIDIGIMKTNLEKFYSLKPN</sequence>
<dbReference type="EMBL" id="DRGM01000210">
    <property type="protein sequence ID" value="HEA19069.1"/>
    <property type="molecule type" value="Genomic_DNA"/>
</dbReference>
<keyword evidence="1" id="KW-1133">Transmembrane helix</keyword>
<evidence type="ECO:0000256" key="1">
    <source>
        <dbReference type="SAM" id="Phobius"/>
    </source>
</evidence>
<comment type="caution">
    <text evidence="2">The sequence shown here is derived from an EMBL/GenBank/DDBJ whole genome shotgun (WGS) entry which is preliminary data.</text>
</comment>
<dbReference type="AlphaFoldDB" id="A0A7V1D365"/>
<dbReference type="RefSeq" id="WP_304185607.1">
    <property type="nucleotide sequence ID" value="NZ_DRGM01000210.1"/>
</dbReference>
<feature type="transmembrane region" description="Helical" evidence="1">
    <location>
        <begin position="42"/>
        <end position="62"/>
    </location>
</feature>
<reference evidence="2" key="1">
    <citation type="journal article" date="2020" name="mSystems">
        <title>Genome- and Community-Level Interaction Insights into Carbon Utilization and Element Cycling Functions of Hydrothermarchaeota in Hydrothermal Sediment.</title>
        <authorList>
            <person name="Zhou Z."/>
            <person name="Liu Y."/>
            <person name="Xu W."/>
            <person name="Pan J."/>
            <person name="Luo Z.H."/>
            <person name="Li M."/>
        </authorList>
    </citation>
    <scope>NUCLEOTIDE SEQUENCE [LARGE SCALE GENOMIC DNA]</scope>
    <source>
        <strain evidence="2">HyVt-346</strain>
    </source>
</reference>